<feature type="domain" description="Aminotransferase class I/classII large" evidence="6">
    <location>
        <begin position="63"/>
        <end position="373"/>
    </location>
</feature>
<keyword evidence="7" id="KW-0032">Aminotransferase</keyword>
<dbReference type="Pfam" id="PF00155">
    <property type="entry name" value="Aminotran_1_2"/>
    <property type="match status" value="1"/>
</dbReference>
<evidence type="ECO:0000256" key="1">
    <source>
        <dbReference type="ARBA" id="ARBA00001933"/>
    </source>
</evidence>
<keyword evidence="7" id="KW-0808">Transferase</keyword>
<organism evidence="7 8">
    <name type="scientific">Kribbella sancticallisti</name>
    <dbReference type="NCBI Taxonomy" id="460087"/>
    <lineage>
        <taxon>Bacteria</taxon>
        <taxon>Bacillati</taxon>
        <taxon>Actinomycetota</taxon>
        <taxon>Actinomycetes</taxon>
        <taxon>Propionibacteriales</taxon>
        <taxon>Kribbellaceae</taxon>
        <taxon>Kribbella</taxon>
    </lineage>
</organism>
<reference evidence="7 8" key="1">
    <citation type="journal article" date="2019" name="Int. J. Syst. Evol. Microbiol.">
        <title>The Global Catalogue of Microorganisms (GCM) 10K type strain sequencing project: providing services to taxonomists for standard genome sequencing and annotation.</title>
        <authorList>
            <consortium name="The Broad Institute Genomics Platform"/>
            <consortium name="The Broad Institute Genome Sequencing Center for Infectious Disease"/>
            <person name="Wu L."/>
            <person name="Ma J."/>
        </authorList>
    </citation>
    <scope>NUCLEOTIDE SEQUENCE [LARGE SCALE GENOMIC DNA]</scope>
    <source>
        <strain evidence="7 8">JCM 14969</strain>
    </source>
</reference>
<evidence type="ECO:0000256" key="4">
    <source>
        <dbReference type="ARBA" id="ARBA00023239"/>
    </source>
</evidence>
<keyword evidence="3" id="KW-0663">Pyridoxal phosphate</keyword>
<evidence type="ECO:0000313" key="7">
    <source>
        <dbReference type="EMBL" id="GAA1562839.1"/>
    </source>
</evidence>
<dbReference type="Gene3D" id="3.90.1150.10">
    <property type="entry name" value="Aspartate Aminotransferase, domain 1"/>
    <property type="match status" value="1"/>
</dbReference>
<accession>A0ABN2CTC4</accession>
<dbReference type="InterPro" id="IPR015421">
    <property type="entry name" value="PyrdxlP-dep_Trfase_major"/>
</dbReference>
<comment type="cofactor">
    <cofactor evidence="1">
        <name>pyridoxal 5'-phosphate</name>
        <dbReference type="ChEBI" id="CHEBI:597326"/>
    </cofactor>
</comment>
<evidence type="ECO:0000256" key="3">
    <source>
        <dbReference type="ARBA" id="ARBA00022898"/>
    </source>
</evidence>
<protein>
    <recommendedName>
        <fullName evidence="2">cysteine-S-conjugate beta-lyase</fullName>
        <ecNumber evidence="2">4.4.1.13</ecNumber>
    </recommendedName>
</protein>
<dbReference type="InterPro" id="IPR004839">
    <property type="entry name" value="Aminotransferase_I/II_large"/>
</dbReference>
<gene>
    <name evidence="7" type="ORF">GCM10009789_14890</name>
</gene>
<dbReference type="GO" id="GO:0008483">
    <property type="term" value="F:transaminase activity"/>
    <property type="evidence" value="ECO:0007669"/>
    <property type="project" value="UniProtKB-KW"/>
</dbReference>
<dbReference type="PANTHER" id="PTHR43525:SF2">
    <property type="entry name" value="CYSTATHIONINE BETA-LYASE-RELATED"/>
    <property type="match status" value="1"/>
</dbReference>
<evidence type="ECO:0000256" key="2">
    <source>
        <dbReference type="ARBA" id="ARBA00012224"/>
    </source>
</evidence>
<dbReference type="Proteomes" id="UP001500393">
    <property type="component" value="Unassembled WGS sequence"/>
</dbReference>
<evidence type="ECO:0000313" key="8">
    <source>
        <dbReference type="Proteomes" id="UP001500393"/>
    </source>
</evidence>
<name>A0ABN2CTC4_9ACTN</name>
<dbReference type="InterPro" id="IPR051798">
    <property type="entry name" value="Class-II_PLP-Dep_Aminotrans"/>
</dbReference>
<dbReference type="Gene3D" id="3.40.640.10">
    <property type="entry name" value="Type I PLP-dependent aspartate aminotransferase-like (Major domain)"/>
    <property type="match status" value="1"/>
</dbReference>
<dbReference type="EMBL" id="BAAAOS010000014">
    <property type="protein sequence ID" value="GAA1562839.1"/>
    <property type="molecule type" value="Genomic_DNA"/>
</dbReference>
<dbReference type="InterPro" id="IPR015424">
    <property type="entry name" value="PyrdxlP-dep_Trfase"/>
</dbReference>
<dbReference type="SUPFAM" id="SSF53383">
    <property type="entry name" value="PLP-dependent transferases"/>
    <property type="match status" value="1"/>
</dbReference>
<dbReference type="EC" id="4.4.1.13" evidence="2"/>
<evidence type="ECO:0000259" key="6">
    <source>
        <dbReference type="Pfam" id="PF00155"/>
    </source>
</evidence>
<dbReference type="PANTHER" id="PTHR43525">
    <property type="entry name" value="PROTEIN MALY"/>
    <property type="match status" value="1"/>
</dbReference>
<dbReference type="InterPro" id="IPR015422">
    <property type="entry name" value="PyrdxlP-dep_Trfase_small"/>
</dbReference>
<keyword evidence="4" id="KW-0456">Lyase</keyword>
<dbReference type="RefSeq" id="WP_344211201.1">
    <property type="nucleotide sequence ID" value="NZ_BAAAOS010000014.1"/>
</dbReference>
<keyword evidence="8" id="KW-1185">Reference proteome</keyword>
<comment type="similarity">
    <text evidence="5">Belongs to the class-II pyridoxal-phosphate-dependent aminotransferase family. MalY/PatB cystathionine beta-lyase subfamily.</text>
</comment>
<proteinExistence type="inferred from homology"/>
<sequence length="383" mass="41343">MVDLLVPELAQLQRRRSEKWSGYEPGVIGATVAEMDFVLAEPIAKVLHDAISRSDLGYAHEVPARLKQAFTGFAERRLGWRVDPEQLTLIPEVLIGLIELCRVLAPGGSVAFATAGYPPYLKQLPPAGFTTVLIPLREDGWFDLDRLAGELRAGLKVLVLANPHNPTGRVLPREELEQIADLCAEYGAWVLADEIHAPLVLPGAKHVPWFEVSDAARECGISLTSASKAFNLAGLKAALMVTASDRAQDVVRRLPFTAEQVGLLGVIAAEAAFAEGDAWLDALIRQLDANRSLLIDLLATELPQVGWKPPQATYLAWLDLSRLGLGDEPEKALLHKAKVALGSGRDYDPDSTGFVRLNFGTSAGLVTELVTRIAGAAGNLNDC</sequence>
<dbReference type="CDD" id="cd00609">
    <property type="entry name" value="AAT_like"/>
    <property type="match status" value="1"/>
</dbReference>
<evidence type="ECO:0000256" key="5">
    <source>
        <dbReference type="ARBA" id="ARBA00037974"/>
    </source>
</evidence>
<comment type="caution">
    <text evidence="7">The sequence shown here is derived from an EMBL/GenBank/DDBJ whole genome shotgun (WGS) entry which is preliminary data.</text>
</comment>